<feature type="region of interest" description="Disordered" evidence="1">
    <location>
        <begin position="201"/>
        <end position="242"/>
    </location>
</feature>
<evidence type="ECO:0000313" key="3">
    <source>
        <dbReference type="Proteomes" id="UP000000305"/>
    </source>
</evidence>
<organism evidence="2 3">
    <name type="scientific">Daphnia pulex</name>
    <name type="common">Water flea</name>
    <dbReference type="NCBI Taxonomy" id="6669"/>
    <lineage>
        <taxon>Eukaryota</taxon>
        <taxon>Metazoa</taxon>
        <taxon>Ecdysozoa</taxon>
        <taxon>Arthropoda</taxon>
        <taxon>Crustacea</taxon>
        <taxon>Branchiopoda</taxon>
        <taxon>Diplostraca</taxon>
        <taxon>Cladocera</taxon>
        <taxon>Anomopoda</taxon>
        <taxon>Daphniidae</taxon>
        <taxon>Daphnia</taxon>
    </lineage>
</organism>
<dbReference type="AlphaFoldDB" id="E9H8T1"/>
<feature type="region of interest" description="Disordered" evidence="1">
    <location>
        <begin position="1"/>
        <end position="189"/>
    </location>
</feature>
<gene>
    <name evidence="2" type="ORF">DAPPUDRAFT_111316</name>
</gene>
<dbReference type="KEGG" id="dpx:DAPPUDRAFT_111316"/>
<feature type="compositionally biased region" description="Low complexity" evidence="1">
    <location>
        <begin position="120"/>
        <end position="135"/>
    </location>
</feature>
<feature type="compositionally biased region" description="Low complexity" evidence="1">
    <location>
        <begin position="1"/>
        <end position="12"/>
    </location>
</feature>
<protein>
    <submittedName>
        <fullName evidence="2">Uncharacterized protein</fullName>
    </submittedName>
</protein>
<accession>E9H8T1</accession>
<evidence type="ECO:0000256" key="1">
    <source>
        <dbReference type="SAM" id="MobiDB-lite"/>
    </source>
</evidence>
<sequence>MANSRSSSRCSSVASYGQRPPSLSDPPPPPTMMGIDPNDGRGDEIQPCPVGFHPMAHTPPLQPIYATQEQLREEQRQQQMLPPKPVKERRLPSRSGSTASLFSPFASLTRRLGAKHKSSKTTSASSSRSTGHGSRMSTPVEFPAQQQQQQPGPMLSRSNTPASVYSTFPRIHSSSSSNTPSPSGRTPFISQLLGINANGNAGGGCSSSSSSATVPATTSCPSCPSPGPSYSSSSRLSSAGGYPPMMMTEVLDEPVEEEDSMGKIDNTGAAVHLCFLRDGCGRPYREHFCAIPNGEDNGGSMGGLE</sequence>
<feature type="compositionally biased region" description="Low complexity" evidence="1">
    <location>
        <begin position="206"/>
        <end position="242"/>
    </location>
</feature>
<feature type="compositionally biased region" description="Polar residues" evidence="1">
    <location>
        <begin position="156"/>
        <end position="166"/>
    </location>
</feature>
<dbReference type="InParanoid" id="E9H8T1"/>
<dbReference type="Proteomes" id="UP000000305">
    <property type="component" value="Unassembled WGS sequence"/>
</dbReference>
<name>E9H8T1_DAPPU</name>
<dbReference type="HOGENOM" id="CLU_912954_0_0_1"/>
<reference evidence="2 3" key="1">
    <citation type="journal article" date="2011" name="Science">
        <title>The ecoresponsive genome of Daphnia pulex.</title>
        <authorList>
            <person name="Colbourne J.K."/>
            <person name="Pfrender M.E."/>
            <person name="Gilbert D."/>
            <person name="Thomas W.K."/>
            <person name="Tucker A."/>
            <person name="Oakley T.H."/>
            <person name="Tokishita S."/>
            <person name="Aerts A."/>
            <person name="Arnold G.J."/>
            <person name="Basu M.K."/>
            <person name="Bauer D.J."/>
            <person name="Caceres C.E."/>
            <person name="Carmel L."/>
            <person name="Casola C."/>
            <person name="Choi J.H."/>
            <person name="Detter J.C."/>
            <person name="Dong Q."/>
            <person name="Dusheyko S."/>
            <person name="Eads B.D."/>
            <person name="Frohlich T."/>
            <person name="Geiler-Samerotte K.A."/>
            <person name="Gerlach D."/>
            <person name="Hatcher P."/>
            <person name="Jogdeo S."/>
            <person name="Krijgsveld J."/>
            <person name="Kriventseva E.V."/>
            <person name="Kultz D."/>
            <person name="Laforsch C."/>
            <person name="Lindquist E."/>
            <person name="Lopez J."/>
            <person name="Manak J.R."/>
            <person name="Muller J."/>
            <person name="Pangilinan J."/>
            <person name="Patwardhan R.P."/>
            <person name="Pitluck S."/>
            <person name="Pritham E.J."/>
            <person name="Rechtsteiner A."/>
            <person name="Rho M."/>
            <person name="Rogozin I.B."/>
            <person name="Sakarya O."/>
            <person name="Salamov A."/>
            <person name="Schaack S."/>
            <person name="Shapiro H."/>
            <person name="Shiga Y."/>
            <person name="Skalitzky C."/>
            <person name="Smith Z."/>
            <person name="Souvorov A."/>
            <person name="Sung W."/>
            <person name="Tang Z."/>
            <person name="Tsuchiya D."/>
            <person name="Tu H."/>
            <person name="Vos H."/>
            <person name="Wang M."/>
            <person name="Wolf Y.I."/>
            <person name="Yamagata H."/>
            <person name="Yamada T."/>
            <person name="Ye Y."/>
            <person name="Shaw J.R."/>
            <person name="Andrews J."/>
            <person name="Crease T.J."/>
            <person name="Tang H."/>
            <person name="Lucas S.M."/>
            <person name="Robertson H.M."/>
            <person name="Bork P."/>
            <person name="Koonin E.V."/>
            <person name="Zdobnov E.M."/>
            <person name="Grigoriev I.V."/>
            <person name="Lynch M."/>
            <person name="Boore J.L."/>
        </authorList>
    </citation>
    <scope>NUCLEOTIDE SEQUENCE [LARGE SCALE GENOMIC DNA]</scope>
</reference>
<evidence type="ECO:0000313" key="2">
    <source>
        <dbReference type="EMBL" id="EFX71883.1"/>
    </source>
</evidence>
<keyword evidence="3" id="KW-1185">Reference proteome</keyword>
<dbReference type="EMBL" id="GL732605">
    <property type="protein sequence ID" value="EFX71883.1"/>
    <property type="molecule type" value="Genomic_DNA"/>
</dbReference>
<feature type="compositionally biased region" description="Low complexity" evidence="1">
    <location>
        <begin position="173"/>
        <end position="183"/>
    </location>
</feature>
<proteinExistence type="predicted"/>